<comment type="caution">
    <text evidence="3">The sequence shown here is derived from an EMBL/GenBank/DDBJ whole genome shotgun (WGS) entry which is preliminary data.</text>
</comment>
<dbReference type="InterPro" id="IPR036322">
    <property type="entry name" value="WD40_repeat_dom_sf"/>
</dbReference>
<dbReference type="PROSITE" id="PS50294">
    <property type="entry name" value="WD_REPEATS_REGION"/>
    <property type="match status" value="3"/>
</dbReference>
<dbReference type="InterPro" id="IPR051859">
    <property type="entry name" value="DCAF"/>
</dbReference>
<dbReference type="PANTHER" id="PTHR19847">
    <property type="entry name" value="DDB1- AND CUL4-ASSOCIATED FACTOR 11"/>
    <property type="match status" value="1"/>
</dbReference>
<feature type="compositionally biased region" description="Polar residues" evidence="2">
    <location>
        <begin position="9"/>
        <end position="19"/>
    </location>
</feature>
<evidence type="ECO:0000256" key="1">
    <source>
        <dbReference type="PROSITE-ProRule" id="PRU00221"/>
    </source>
</evidence>
<name>A0ABP0F7H1_CLALP</name>
<feature type="repeat" description="WD" evidence="1">
    <location>
        <begin position="477"/>
        <end position="508"/>
    </location>
</feature>
<evidence type="ECO:0000313" key="4">
    <source>
        <dbReference type="Proteomes" id="UP001642483"/>
    </source>
</evidence>
<feature type="repeat" description="WD" evidence="1">
    <location>
        <begin position="349"/>
        <end position="390"/>
    </location>
</feature>
<dbReference type="EMBL" id="CAWYQH010000024">
    <property type="protein sequence ID" value="CAK8675642.1"/>
    <property type="molecule type" value="Genomic_DNA"/>
</dbReference>
<evidence type="ECO:0000313" key="3">
    <source>
        <dbReference type="EMBL" id="CAK8675642.1"/>
    </source>
</evidence>
<dbReference type="InterPro" id="IPR015943">
    <property type="entry name" value="WD40/YVTN_repeat-like_dom_sf"/>
</dbReference>
<organism evidence="3 4">
    <name type="scientific">Clavelina lepadiformis</name>
    <name type="common">Light-bulb sea squirt</name>
    <name type="synonym">Ascidia lepadiformis</name>
    <dbReference type="NCBI Taxonomy" id="159417"/>
    <lineage>
        <taxon>Eukaryota</taxon>
        <taxon>Metazoa</taxon>
        <taxon>Chordata</taxon>
        <taxon>Tunicata</taxon>
        <taxon>Ascidiacea</taxon>
        <taxon>Aplousobranchia</taxon>
        <taxon>Clavelinidae</taxon>
        <taxon>Clavelina</taxon>
    </lineage>
</organism>
<dbReference type="InterPro" id="IPR001680">
    <property type="entry name" value="WD40_rpt"/>
</dbReference>
<gene>
    <name evidence="3" type="ORF">CVLEPA_LOCUS5195</name>
</gene>
<feature type="region of interest" description="Disordered" evidence="2">
    <location>
        <begin position="62"/>
        <end position="90"/>
    </location>
</feature>
<proteinExistence type="predicted"/>
<dbReference type="PROSITE" id="PS50082">
    <property type="entry name" value="WD_REPEATS_2"/>
    <property type="match status" value="3"/>
</dbReference>
<keyword evidence="1" id="KW-0853">WD repeat</keyword>
<sequence>MGSRASRFWSRQRSENNQMSEEESGRADGTNIASSDDDEDPALAMVLAFILRNGHLDLMSSRSMRSRDSDDDNDAHAELSHRSNQLQRNTIRDNDLYQEMQLSTGSINPQCKSISDRQYNISHVLRQREASCCGLNRKKNFTNGTCASVFSRHVPNDVIKRVSFHEKLFCGTYSDDGNTFLSACQDRTLRIYNTRKLSNKSMFKRIQARDIGWSVLDTAFSSDSRFVAYSSWSNYIHVCSVYDGDDPSLSVHSAHDLEPNHYNFAVFSLQFSNDASEIICAANDGYLYVYNLERGERTLKLDAHEDDVNAICYADNRSHIIYSGGDDGLVKVWDRRILSDTTNASVGTLAGHQDGITYIDTRGDSRYLLSNSKDQSAKLWDIRQFSSRSTIDKVRQTVAEQRWDYRWESAPLCLTRKKPIPGDSSVMTYLGHHVRSTLIRARFSPMHTTGNKYIYSGCSSGRVFVYDLLTGEVVSKLKKHEGCVRDVSWHPYENEFITSSWDKSFGLWMWKNENVDMA</sequence>
<dbReference type="Gene3D" id="2.130.10.10">
    <property type="entry name" value="YVTN repeat-like/Quinoprotein amine dehydrogenase"/>
    <property type="match status" value="3"/>
</dbReference>
<feature type="repeat" description="WD" evidence="1">
    <location>
        <begin position="301"/>
        <end position="334"/>
    </location>
</feature>
<evidence type="ECO:0000256" key="2">
    <source>
        <dbReference type="SAM" id="MobiDB-lite"/>
    </source>
</evidence>
<dbReference type="Proteomes" id="UP001642483">
    <property type="component" value="Unassembled WGS sequence"/>
</dbReference>
<dbReference type="PANTHER" id="PTHR19847:SF7">
    <property type="entry name" value="DDB1- AND CUL4-ASSOCIATED FACTOR 11"/>
    <property type="match status" value="1"/>
</dbReference>
<accession>A0ABP0F7H1</accession>
<keyword evidence="4" id="KW-1185">Reference proteome</keyword>
<evidence type="ECO:0008006" key="5">
    <source>
        <dbReference type="Google" id="ProtNLM"/>
    </source>
</evidence>
<dbReference type="SUPFAM" id="SSF50978">
    <property type="entry name" value="WD40 repeat-like"/>
    <property type="match status" value="1"/>
</dbReference>
<feature type="region of interest" description="Disordered" evidence="2">
    <location>
        <begin position="1"/>
        <end position="38"/>
    </location>
</feature>
<reference evidence="3 4" key="1">
    <citation type="submission" date="2024-02" db="EMBL/GenBank/DDBJ databases">
        <authorList>
            <person name="Daric V."/>
            <person name="Darras S."/>
        </authorList>
    </citation>
    <scope>NUCLEOTIDE SEQUENCE [LARGE SCALE GENOMIC DNA]</scope>
</reference>
<dbReference type="Pfam" id="PF00400">
    <property type="entry name" value="WD40"/>
    <property type="match status" value="4"/>
</dbReference>
<dbReference type="SMART" id="SM00320">
    <property type="entry name" value="WD40"/>
    <property type="match status" value="7"/>
</dbReference>
<protein>
    <recommendedName>
        <fullName evidence="5">DDB1- and CUL4-associated factor 11</fullName>
    </recommendedName>
</protein>